<keyword evidence="1" id="KW-0472">Membrane</keyword>
<organism evidence="2 3">
    <name type="scientific">Microbulbifer halophilus</name>
    <dbReference type="NCBI Taxonomy" id="453963"/>
    <lineage>
        <taxon>Bacteria</taxon>
        <taxon>Pseudomonadati</taxon>
        <taxon>Pseudomonadota</taxon>
        <taxon>Gammaproteobacteria</taxon>
        <taxon>Cellvibrionales</taxon>
        <taxon>Microbulbiferaceae</taxon>
        <taxon>Microbulbifer</taxon>
    </lineage>
</organism>
<evidence type="ECO:0000313" key="3">
    <source>
        <dbReference type="Proteomes" id="UP001597425"/>
    </source>
</evidence>
<gene>
    <name evidence="2" type="ORF">ACFSKX_19285</name>
</gene>
<evidence type="ECO:0000313" key="2">
    <source>
        <dbReference type="EMBL" id="MFD2312567.1"/>
    </source>
</evidence>
<comment type="caution">
    <text evidence="2">The sequence shown here is derived from an EMBL/GenBank/DDBJ whole genome shotgun (WGS) entry which is preliminary data.</text>
</comment>
<proteinExistence type="predicted"/>
<protein>
    <submittedName>
        <fullName evidence="2">RHS repeat protein</fullName>
    </submittedName>
</protein>
<sequence>MYLDVENRQGVRYRVREGWHYRPLLPQRYAEGSVDLPLLLSFDDDTVERIFGHFLLFGQQLPDPGSVRGCGQHRNCVDNPYAGVPPHLSDERKSVYLALAEQRLIIEENLSGDNELAEQQLSLSAQIRRGLQQIIAEERAEAARIQREHEQRNFLEKQFAHAARRAKGFGQAAWGLVVWVKDAAEVSAAISPARQAFAAINATVDYVYHDKPLEESASEHLANIKGEVVDVLGFDPTSITREQLRQAFEIAELIYDDPALRTAITQFVRDYVEAQHSLEMSEFIGAGIFEVVLTIVLAAFTGGVGAAAALGKNARLLGRFRRIGELMVRFARLKKQRLRLSRNRGA</sequence>
<keyword evidence="1" id="KW-0812">Transmembrane</keyword>
<dbReference type="Proteomes" id="UP001597425">
    <property type="component" value="Unassembled WGS sequence"/>
</dbReference>
<reference evidence="3" key="1">
    <citation type="journal article" date="2019" name="Int. J. Syst. Evol. Microbiol.">
        <title>The Global Catalogue of Microorganisms (GCM) 10K type strain sequencing project: providing services to taxonomists for standard genome sequencing and annotation.</title>
        <authorList>
            <consortium name="The Broad Institute Genomics Platform"/>
            <consortium name="The Broad Institute Genome Sequencing Center for Infectious Disease"/>
            <person name="Wu L."/>
            <person name="Ma J."/>
        </authorList>
    </citation>
    <scope>NUCLEOTIDE SEQUENCE [LARGE SCALE GENOMIC DNA]</scope>
    <source>
        <strain evidence="3">KCTC 12848</strain>
    </source>
</reference>
<keyword evidence="1" id="KW-1133">Transmembrane helix</keyword>
<dbReference type="EMBL" id="JBHUJD010000062">
    <property type="protein sequence ID" value="MFD2312567.1"/>
    <property type="molecule type" value="Genomic_DNA"/>
</dbReference>
<keyword evidence="3" id="KW-1185">Reference proteome</keyword>
<feature type="non-terminal residue" evidence="2">
    <location>
        <position position="346"/>
    </location>
</feature>
<evidence type="ECO:0000256" key="1">
    <source>
        <dbReference type="SAM" id="Phobius"/>
    </source>
</evidence>
<name>A0ABW5EHA7_9GAMM</name>
<accession>A0ABW5EHA7</accession>
<feature type="transmembrane region" description="Helical" evidence="1">
    <location>
        <begin position="283"/>
        <end position="311"/>
    </location>
</feature>